<dbReference type="SUPFAM" id="SSF55874">
    <property type="entry name" value="ATPase domain of HSP90 chaperone/DNA topoisomerase II/histidine kinase"/>
    <property type="match status" value="1"/>
</dbReference>
<reference evidence="11 12" key="1">
    <citation type="submission" date="2017-09" db="EMBL/GenBank/DDBJ databases">
        <title>Depth-based differentiation of microbial function through sediment-hosted aquifers and enrichment of novel symbionts in the deep terrestrial subsurface.</title>
        <authorList>
            <person name="Probst A.J."/>
            <person name="Ladd B."/>
            <person name="Jarett J.K."/>
            <person name="Geller-Mcgrath D.E."/>
            <person name="Sieber C.M."/>
            <person name="Emerson J.B."/>
            <person name="Anantharaman K."/>
            <person name="Thomas B.C."/>
            <person name="Malmstrom R."/>
            <person name="Stieglmeier M."/>
            <person name="Klingl A."/>
            <person name="Woyke T."/>
            <person name="Ryan C.M."/>
            <person name="Banfield J.F."/>
        </authorList>
    </citation>
    <scope>NUCLEOTIDE SEQUENCE [LARGE SCALE GENOMIC DNA]</scope>
    <source>
        <strain evidence="11">CG11_big_fil_rev_8_21_14_0_20_45_26</strain>
    </source>
</reference>
<dbReference type="PANTHER" id="PTHR43065:SF10">
    <property type="entry name" value="PEROXIDE STRESS-ACTIVATED HISTIDINE KINASE MAK3"/>
    <property type="match status" value="1"/>
</dbReference>
<evidence type="ECO:0000256" key="9">
    <source>
        <dbReference type="SAM" id="Phobius"/>
    </source>
</evidence>
<keyword evidence="5" id="KW-0547">Nucleotide-binding</keyword>
<feature type="transmembrane region" description="Helical" evidence="9">
    <location>
        <begin position="169"/>
        <end position="192"/>
    </location>
</feature>
<dbReference type="Gene3D" id="1.10.287.130">
    <property type="match status" value="1"/>
</dbReference>
<dbReference type="Pfam" id="PF16927">
    <property type="entry name" value="HisKA_7TM"/>
    <property type="match status" value="1"/>
</dbReference>
<dbReference type="AlphaFoldDB" id="A0A2H0LSL3"/>
<evidence type="ECO:0000256" key="4">
    <source>
        <dbReference type="ARBA" id="ARBA00022679"/>
    </source>
</evidence>
<dbReference type="EMBL" id="PCVY01000009">
    <property type="protein sequence ID" value="PIQ87423.1"/>
    <property type="molecule type" value="Genomic_DNA"/>
</dbReference>
<feature type="domain" description="Histidine kinase" evidence="10">
    <location>
        <begin position="242"/>
        <end position="388"/>
    </location>
</feature>
<protein>
    <recommendedName>
        <fullName evidence="2">histidine kinase</fullName>
        <ecNumber evidence="2">2.7.13.3</ecNumber>
    </recommendedName>
</protein>
<keyword evidence="7" id="KW-0067">ATP-binding</keyword>
<dbReference type="EC" id="2.7.13.3" evidence="2"/>
<comment type="caution">
    <text evidence="11">The sequence shown here is derived from an EMBL/GenBank/DDBJ whole genome shotgun (WGS) entry which is preliminary data.</text>
</comment>
<evidence type="ECO:0000256" key="5">
    <source>
        <dbReference type="ARBA" id="ARBA00022741"/>
    </source>
</evidence>
<dbReference type="GO" id="GO:0000155">
    <property type="term" value="F:phosphorelay sensor kinase activity"/>
    <property type="evidence" value="ECO:0007669"/>
    <property type="project" value="InterPro"/>
</dbReference>
<evidence type="ECO:0000259" key="10">
    <source>
        <dbReference type="PROSITE" id="PS50109"/>
    </source>
</evidence>
<dbReference type="GO" id="GO:0005524">
    <property type="term" value="F:ATP binding"/>
    <property type="evidence" value="ECO:0007669"/>
    <property type="project" value="UniProtKB-KW"/>
</dbReference>
<evidence type="ECO:0000256" key="2">
    <source>
        <dbReference type="ARBA" id="ARBA00012438"/>
    </source>
</evidence>
<gene>
    <name evidence="11" type="ORF">COV74_00835</name>
</gene>
<dbReference type="SMART" id="SM00388">
    <property type="entry name" value="HisKA"/>
    <property type="match status" value="1"/>
</dbReference>
<feature type="transmembrane region" description="Helical" evidence="9">
    <location>
        <begin position="6"/>
        <end position="24"/>
    </location>
</feature>
<keyword evidence="9" id="KW-1133">Transmembrane helix</keyword>
<sequence>MNAYGLAALFFSFNSVMVAIFVIIKRNDKVGRTFLAFNLLAAGWAQGLPWLISYNVSYEVALFSSRALNLFAIFIPPTWYHFVCAYLAIQPKRKQVLTGLYVYSILLSTVSFHPAFVNHLTSMVGFRYFTQPGPLYHLFTVLFSLAVTAAFVELFVALRFLKGEERKRLKILISAMFVAFVGGSPTFLPVYGIPWPQYNLFLMPIYPLLMAYAIMKRGLLESENILAIHREKLALIGLMTSSVNHELRNPLFLIRESAKKIASQLEEKKNSESMAALSSISKNLDRISDLVGRLRDFGKVNQDKNVADEVDLKKAIHDALFFVSQELKYHNVEIKEEIPDDLPKIKGDKNQLEEIFLNLFMNALQAMPKGGLLSIVLRTSNIVHREKGNRSTKYEVQC</sequence>
<dbReference type="InterPro" id="IPR031621">
    <property type="entry name" value="HisKA_7TM"/>
</dbReference>
<evidence type="ECO:0000256" key="6">
    <source>
        <dbReference type="ARBA" id="ARBA00022777"/>
    </source>
</evidence>
<feature type="transmembrane region" description="Helical" evidence="9">
    <location>
        <begin position="36"/>
        <end position="56"/>
    </location>
</feature>
<feature type="transmembrane region" description="Helical" evidence="9">
    <location>
        <begin position="136"/>
        <end position="157"/>
    </location>
</feature>
<keyword evidence="9" id="KW-0812">Transmembrane</keyword>
<evidence type="ECO:0000256" key="8">
    <source>
        <dbReference type="ARBA" id="ARBA00023012"/>
    </source>
</evidence>
<keyword evidence="9" id="KW-0472">Membrane</keyword>
<dbReference type="Gene3D" id="3.30.565.10">
    <property type="entry name" value="Histidine kinase-like ATPase, C-terminal domain"/>
    <property type="match status" value="1"/>
</dbReference>
<accession>A0A2H0LSL3</accession>
<dbReference type="PROSITE" id="PS50109">
    <property type="entry name" value="HIS_KIN"/>
    <property type="match status" value="1"/>
</dbReference>
<keyword evidence="4" id="KW-0808">Transferase</keyword>
<keyword evidence="6" id="KW-0418">Kinase</keyword>
<comment type="catalytic activity">
    <reaction evidence="1">
        <text>ATP + protein L-histidine = ADP + protein N-phospho-L-histidine.</text>
        <dbReference type="EC" id="2.7.13.3"/>
    </reaction>
</comment>
<dbReference type="Proteomes" id="UP000230859">
    <property type="component" value="Unassembled WGS sequence"/>
</dbReference>
<dbReference type="InterPro" id="IPR036890">
    <property type="entry name" value="HATPase_C_sf"/>
</dbReference>
<dbReference type="CDD" id="cd00082">
    <property type="entry name" value="HisKA"/>
    <property type="match status" value="1"/>
</dbReference>
<evidence type="ECO:0000256" key="1">
    <source>
        <dbReference type="ARBA" id="ARBA00000085"/>
    </source>
</evidence>
<feature type="transmembrane region" description="Helical" evidence="9">
    <location>
        <begin position="68"/>
        <end position="89"/>
    </location>
</feature>
<keyword evidence="8" id="KW-0902">Two-component regulatory system</keyword>
<feature type="non-terminal residue" evidence="11">
    <location>
        <position position="398"/>
    </location>
</feature>
<name>A0A2H0LSL3_9BACT</name>
<dbReference type="InterPro" id="IPR005467">
    <property type="entry name" value="His_kinase_dom"/>
</dbReference>
<proteinExistence type="predicted"/>
<organism evidence="11 12">
    <name type="scientific">Candidatus Abzuiibacterium crystallinum</name>
    <dbReference type="NCBI Taxonomy" id="1974748"/>
    <lineage>
        <taxon>Bacteria</taxon>
        <taxon>Pseudomonadati</taxon>
        <taxon>Candidatus Omnitrophota</taxon>
        <taxon>Candidatus Abzuiibacterium</taxon>
    </lineage>
</organism>
<keyword evidence="3" id="KW-0597">Phosphoprotein</keyword>
<evidence type="ECO:0000313" key="12">
    <source>
        <dbReference type="Proteomes" id="UP000230859"/>
    </source>
</evidence>
<dbReference type="InterPro" id="IPR003661">
    <property type="entry name" value="HisK_dim/P_dom"/>
</dbReference>
<evidence type="ECO:0000256" key="7">
    <source>
        <dbReference type="ARBA" id="ARBA00022840"/>
    </source>
</evidence>
<dbReference type="PANTHER" id="PTHR43065">
    <property type="entry name" value="SENSOR HISTIDINE KINASE"/>
    <property type="match status" value="1"/>
</dbReference>
<evidence type="ECO:0000313" key="11">
    <source>
        <dbReference type="EMBL" id="PIQ87423.1"/>
    </source>
</evidence>
<feature type="transmembrane region" description="Helical" evidence="9">
    <location>
        <begin position="96"/>
        <end position="116"/>
    </location>
</feature>
<evidence type="ECO:0000256" key="3">
    <source>
        <dbReference type="ARBA" id="ARBA00022553"/>
    </source>
</evidence>
<dbReference type="Pfam" id="PF00512">
    <property type="entry name" value="HisKA"/>
    <property type="match status" value="1"/>
</dbReference>